<protein>
    <submittedName>
        <fullName evidence="1">Uncharacterized protein</fullName>
    </submittedName>
</protein>
<comment type="caution">
    <text evidence="1">The sequence shown here is derived from an EMBL/GenBank/DDBJ whole genome shotgun (WGS) entry which is preliminary data.</text>
</comment>
<name>A0ABT6YIR7_9BACT</name>
<organism evidence="1 2">
    <name type="scientific">Flectobacillus longus</name>
    <dbReference type="NCBI Taxonomy" id="2984207"/>
    <lineage>
        <taxon>Bacteria</taxon>
        <taxon>Pseudomonadati</taxon>
        <taxon>Bacteroidota</taxon>
        <taxon>Cytophagia</taxon>
        <taxon>Cytophagales</taxon>
        <taxon>Flectobacillaceae</taxon>
        <taxon>Flectobacillus</taxon>
    </lineage>
</organism>
<accession>A0ABT6YIR7</accession>
<reference evidence="1 2" key="1">
    <citation type="submission" date="2023-05" db="EMBL/GenBank/DDBJ databases">
        <title>Novel species of genus Flectobacillus isolated from stream in China.</title>
        <authorList>
            <person name="Lu H."/>
        </authorList>
    </citation>
    <scope>NUCLEOTIDE SEQUENCE [LARGE SCALE GENOMIC DNA]</scope>
    <source>
        <strain evidence="1 2">DC10W</strain>
    </source>
</reference>
<evidence type="ECO:0000313" key="2">
    <source>
        <dbReference type="Proteomes" id="UP001236569"/>
    </source>
</evidence>
<keyword evidence="2" id="KW-1185">Reference proteome</keyword>
<dbReference type="EMBL" id="JASHID010000002">
    <property type="protein sequence ID" value="MDI9863483.1"/>
    <property type="molecule type" value="Genomic_DNA"/>
</dbReference>
<sequence>MATASLINIHASGSVKQGEVLFAIDFGENSVWTYALVDFNGTKVAFAKHSSNNTWAPLTQEMIASSGWLNDSAIKDFINQIKVYALNQVAAVGKAYTTEGGKEIGIYADGKGNISSTPVTEKSTEETLKELFSGSSTSGSETGSGSDPATPFYKKPLNWLIFAGAVLLGYLGYKALKSNDEDED</sequence>
<evidence type="ECO:0000313" key="1">
    <source>
        <dbReference type="EMBL" id="MDI9863483.1"/>
    </source>
</evidence>
<dbReference type="RefSeq" id="WP_283368779.1">
    <property type="nucleotide sequence ID" value="NZ_JASHID010000002.1"/>
</dbReference>
<gene>
    <name evidence="1" type="ORF">QM480_04060</name>
</gene>
<proteinExistence type="predicted"/>
<dbReference type="Proteomes" id="UP001236569">
    <property type="component" value="Unassembled WGS sequence"/>
</dbReference>